<evidence type="ECO:0000256" key="4">
    <source>
        <dbReference type="ARBA" id="ARBA00023235"/>
    </source>
</evidence>
<dbReference type="InterPro" id="IPR020892">
    <property type="entry name" value="Cyclophilin-type_PPIase_CS"/>
</dbReference>
<dbReference type="PRINTS" id="PR00153">
    <property type="entry name" value="CSAPPISMRASE"/>
</dbReference>
<dbReference type="EMBL" id="BAAFSF010000001">
    <property type="protein sequence ID" value="GAB1251749.1"/>
    <property type="molecule type" value="Genomic_DNA"/>
</dbReference>
<name>A0ABQ0E1Z0_9PORP</name>
<dbReference type="Proteomes" id="UP001628220">
    <property type="component" value="Unassembled WGS sequence"/>
</dbReference>
<comment type="function">
    <text evidence="1 5">PPIases accelerate the folding of proteins. It catalyzes the cis-trans isomerization of proline imidic peptide bonds in oligopeptides.</text>
</comment>
<dbReference type="InterPro" id="IPR029000">
    <property type="entry name" value="Cyclophilin-like_dom_sf"/>
</dbReference>
<evidence type="ECO:0000313" key="7">
    <source>
        <dbReference type="EMBL" id="GAB1251749.1"/>
    </source>
</evidence>
<dbReference type="Gene3D" id="2.40.100.10">
    <property type="entry name" value="Cyclophilin-like"/>
    <property type="match status" value="1"/>
</dbReference>
<feature type="signal peptide" evidence="5">
    <location>
        <begin position="1"/>
        <end position="20"/>
    </location>
</feature>
<evidence type="ECO:0000256" key="5">
    <source>
        <dbReference type="RuleBase" id="RU363019"/>
    </source>
</evidence>
<comment type="similarity">
    <text evidence="2 5">Belongs to the cyclophilin-type PPIase family.</text>
</comment>
<comment type="caution">
    <text evidence="7">The sequence shown here is derived from an EMBL/GenBank/DDBJ whole genome shotgun (WGS) entry which is preliminary data.</text>
</comment>
<keyword evidence="4 5" id="KW-0413">Isomerase</keyword>
<dbReference type="CDD" id="cd00317">
    <property type="entry name" value="cyclophilin"/>
    <property type="match status" value="1"/>
</dbReference>
<organism evidence="7 8">
    <name type="scientific">Porphyromonas miyakawae</name>
    <dbReference type="NCBI Taxonomy" id="3137470"/>
    <lineage>
        <taxon>Bacteria</taxon>
        <taxon>Pseudomonadati</taxon>
        <taxon>Bacteroidota</taxon>
        <taxon>Bacteroidia</taxon>
        <taxon>Bacteroidales</taxon>
        <taxon>Porphyromonadaceae</taxon>
        <taxon>Porphyromonas</taxon>
    </lineage>
</organism>
<dbReference type="InterPro" id="IPR044666">
    <property type="entry name" value="Cyclophilin_A-like"/>
</dbReference>
<feature type="chain" id="PRO_5044966066" description="Peptidyl-prolyl cis-trans isomerase" evidence="5">
    <location>
        <begin position="21"/>
        <end position="230"/>
    </location>
</feature>
<reference evidence="7 8" key="1">
    <citation type="journal article" date="2025" name="Int. J. Syst. Evol. Microbiol.">
        <title>Desulfovibrio falkowii sp. nov., Porphyromonas miyakawae sp. nov., Mediterraneibacter flintii sp. nov. and Owariibacterium komagatae gen. nov., sp. nov., isolated from human faeces.</title>
        <authorList>
            <person name="Hamaguchi T."/>
            <person name="Ohara M."/>
            <person name="Hisatomi A."/>
            <person name="Sekiguchi K."/>
            <person name="Takeda J.I."/>
            <person name="Ueyama J."/>
            <person name="Ito M."/>
            <person name="Nishiwaki H."/>
            <person name="Ogi T."/>
            <person name="Hirayama M."/>
            <person name="Ohkuma M."/>
            <person name="Sakamoto M."/>
            <person name="Ohno K."/>
        </authorList>
    </citation>
    <scope>NUCLEOTIDE SEQUENCE [LARGE SCALE GENOMIC DNA]</scope>
    <source>
        <strain evidence="7 8">13CB11C</strain>
    </source>
</reference>
<evidence type="ECO:0000256" key="1">
    <source>
        <dbReference type="ARBA" id="ARBA00002388"/>
    </source>
</evidence>
<keyword evidence="5" id="KW-0732">Signal</keyword>
<accession>A0ABQ0E1Z0</accession>
<gene>
    <name evidence="7" type="ORF">Tsumi_08530</name>
</gene>
<evidence type="ECO:0000256" key="2">
    <source>
        <dbReference type="ARBA" id="ARBA00007365"/>
    </source>
</evidence>
<comment type="catalytic activity">
    <reaction evidence="5">
        <text>[protein]-peptidylproline (omega=180) = [protein]-peptidylproline (omega=0)</text>
        <dbReference type="Rhea" id="RHEA:16237"/>
        <dbReference type="Rhea" id="RHEA-COMP:10747"/>
        <dbReference type="Rhea" id="RHEA-COMP:10748"/>
        <dbReference type="ChEBI" id="CHEBI:83833"/>
        <dbReference type="ChEBI" id="CHEBI:83834"/>
        <dbReference type="EC" id="5.2.1.8"/>
    </reaction>
</comment>
<dbReference type="InterPro" id="IPR002130">
    <property type="entry name" value="Cyclophilin-type_PPIase_dom"/>
</dbReference>
<dbReference type="PIRSF" id="PIRSF001467">
    <property type="entry name" value="Peptidylpro_ismrse"/>
    <property type="match status" value="1"/>
</dbReference>
<proteinExistence type="inferred from homology"/>
<dbReference type="PANTHER" id="PTHR45625">
    <property type="entry name" value="PEPTIDYL-PROLYL CIS-TRANS ISOMERASE-RELATED"/>
    <property type="match status" value="1"/>
</dbReference>
<dbReference type="Pfam" id="PF00160">
    <property type="entry name" value="Pro_isomerase"/>
    <property type="match status" value="1"/>
</dbReference>
<keyword evidence="3 5" id="KW-0697">Rotamase</keyword>
<feature type="domain" description="PPIase cyclophilin-type" evidence="6">
    <location>
        <begin position="37"/>
        <end position="225"/>
    </location>
</feature>
<dbReference type="PANTHER" id="PTHR45625:SF4">
    <property type="entry name" value="PEPTIDYLPROLYL ISOMERASE DOMAIN AND WD REPEAT-CONTAINING PROTEIN 1"/>
    <property type="match status" value="1"/>
</dbReference>
<evidence type="ECO:0000313" key="8">
    <source>
        <dbReference type="Proteomes" id="UP001628220"/>
    </source>
</evidence>
<dbReference type="PROSITE" id="PS50072">
    <property type="entry name" value="CSA_PPIASE_2"/>
    <property type="match status" value="1"/>
</dbReference>
<sequence length="230" mass="25900">MKRIVYTLLMALFAFFTVDAQKESTLTRESSTYVKIETSMGNFTVALYDGTPLHRDNFIALVKSGAYEGTLFHRVIERFMIQGGNLLTKGATKSTDVSVDTISERIPIEVNADLFFHKRGALAAAREGDEVNPEKGSSKSQFYIVTGTYFTDLDLDAFEKSHQRKFTPEQREAYKMLGGTPHLDGEYTVFGEVVDGYKTVQKIERLKTDPTNRPVKDVLIKKMTIVKSSK</sequence>
<protein>
    <recommendedName>
        <fullName evidence="5">Peptidyl-prolyl cis-trans isomerase</fullName>
        <shortName evidence="5">PPIase</shortName>
        <ecNumber evidence="5">5.2.1.8</ecNumber>
    </recommendedName>
</protein>
<dbReference type="InterPro" id="IPR024936">
    <property type="entry name" value="Cyclophilin-type_PPIase"/>
</dbReference>
<dbReference type="SUPFAM" id="SSF50891">
    <property type="entry name" value="Cyclophilin-like"/>
    <property type="match status" value="1"/>
</dbReference>
<dbReference type="EC" id="5.2.1.8" evidence="5"/>
<dbReference type="PROSITE" id="PS00170">
    <property type="entry name" value="CSA_PPIASE_1"/>
    <property type="match status" value="1"/>
</dbReference>
<dbReference type="RefSeq" id="WP_411915551.1">
    <property type="nucleotide sequence ID" value="NZ_BAAFSF010000001.1"/>
</dbReference>
<evidence type="ECO:0000256" key="3">
    <source>
        <dbReference type="ARBA" id="ARBA00023110"/>
    </source>
</evidence>
<evidence type="ECO:0000259" key="6">
    <source>
        <dbReference type="PROSITE" id="PS50072"/>
    </source>
</evidence>
<dbReference type="GO" id="GO:0016853">
    <property type="term" value="F:isomerase activity"/>
    <property type="evidence" value="ECO:0007669"/>
    <property type="project" value="UniProtKB-KW"/>
</dbReference>
<keyword evidence="8" id="KW-1185">Reference proteome</keyword>